<evidence type="ECO:0000313" key="7">
    <source>
        <dbReference type="EMBL" id="KAE9387107.1"/>
    </source>
</evidence>
<keyword evidence="3" id="KW-0274">FAD</keyword>
<evidence type="ECO:0000256" key="2">
    <source>
        <dbReference type="ARBA" id="ARBA00022630"/>
    </source>
</evidence>
<dbReference type="InterPro" id="IPR002938">
    <property type="entry name" value="FAD-bd"/>
</dbReference>
<evidence type="ECO:0000256" key="3">
    <source>
        <dbReference type="ARBA" id="ARBA00022827"/>
    </source>
</evidence>
<comment type="similarity">
    <text evidence="1">Belongs to the paxM FAD-dependent monooxygenase family.</text>
</comment>
<evidence type="ECO:0000256" key="5">
    <source>
        <dbReference type="ARBA" id="ARBA00023033"/>
    </source>
</evidence>
<name>A0A6A4GPE7_9AGAR</name>
<feature type="domain" description="FAD-binding" evidence="6">
    <location>
        <begin position="319"/>
        <end position="386"/>
    </location>
</feature>
<dbReference type="GO" id="GO:0004497">
    <property type="term" value="F:monooxygenase activity"/>
    <property type="evidence" value="ECO:0007669"/>
    <property type="project" value="UniProtKB-KW"/>
</dbReference>
<evidence type="ECO:0000313" key="8">
    <source>
        <dbReference type="Proteomes" id="UP000799118"/>
    </source>
</evidence>
<dbReference type="PANTHER" id="PTHR13789:SF309">
    <property type="entry name" value="PUTATIVE (AFU_ORTHOLOGUE AFUA_6G14510)-RELATED"/>
    <property type="match status" value="1"/>
</dbReference>
<evidence type="ECO:0000259" key="6">
    <source>
        <dbReference type="Pfam" id="PF01494"/>
    </source>
</evidence>
<dbReference type="SUPFAM" id="SSF51905">
    <property type="entry name" value="FAD/NAD(P)-binding domain"/>
    <property type="match status" value="1"/>
</dbReference>
<dbReference type="InterPro" id="IPR050493">
    <property type="entry name" value="FAD-dep_Monooxygenase_BioMet"/>
</dbReference>
<dbReference type="AlphaFoldDB" id="A0A6A4GPE7"/>
<sequence>MKIIITGTGIGGLAAYHAFSKYLPSANLAIYDAYPSPLKSNKHIGGGVSVGPNGQRAMKDIAPEALSSIRDRAFEYTAVILQTESGKVLGKMPFGSKERYQFGQLMTTRSTIHESLLLERGMNEKVHWNMKVARTWETDDAAYVQFEDGTIEKCDLLIGADGARSVTRNAIFGEEYAPHYDGLIGFGGFIPLTDLTLFTREAIKGVLPSMTFGRSGGFGYASFTPLGSPEPKLFWWTHTEMDTPLPRDTTHRWKSPYDDPSVPEKTLFRQILTIACEGKEDNNWFMVPRYFTPLLPLWTSLHGLSATGSETGAPTTKAGGRIVLLGDAAHAMPPEGAQGVSCAVEDSLTLALLLKHYSKSDTEAEAIAKAAKSYDDIRLPRVNKILVEAKERANKKREISWMQDKIRGIAFWAVGWIPESFLLHLLDEIFAYDVKVHVAKYLGVSQDSL</sequence>
<proteinExistence type="inferred from homology"/>
<dbReference type="Gene3D" id="3.50.50.60">
    <property type="entry name" value="FAD/NAD(P)-binding domain"/>
    <property type="match status" value="1"/>
</dbReference>
<dbReference type="OrthoDB" id="47494at2759"/>
<dbReference type="Proteomes" id="UP000799118">
    <property type="component" value="Unassembled WGS sequence"/>
</dbReference>
<accession>A0A6A4GPE7</accession>
<keyword evidence="4" id="KW-0560">Oxidoreductase</keyword>
<dbReference type="PANTHER" id="PTHR13789">
    <property type="entry name" value="MONOOXYGENASE"/>
    <property type="match status" value="1"/>
</dbReference>
<keyword evidence="2" id="KW-0285">Flavoprotein</keyword>
<keyword evidence="8" id="KW-1185">Reference proteome</keyword>
<dbReference type="InterPro" id="IPR036188">
    <property type="entry name" value="FAD/NAD-bd_sf"/>
</dbReference>
<reference evidence="7" key="1">
    <citation type="journal article" date="2019" name="Environ. Microbiol.">
        <title>Fungal ecological strategies reflected in gene transcription - a case study of two litter decomposers.</title>
        <authorList>
            <person name="Barbi F."/>
            <person name="Kohler A."/>
            <person name="Barry K."/>
            <person name="Baskaran P."/>
            <person name="Daum C."/>
            <person name="Fauchery L."/>
            <person name="Ihrmark K."/>
            <person name="Kuo A."/>
            <person name="LaButti K."/>
            <person name="Lipzen A."/>
            <person name="Morin E."/>
            <person name="Grigoriev I.V."/>
            <person name="Henrissat B."/>
            <person name="Lindahl B."/>
            <person name="Martin F."/>
        </authorList>
    </citation>
    <scope>NUCLEOTIDE SEQUENCE</scope>
    <source>
        <strain evidence="7">JB14</strain>
    </source>
</reference>
<protein>
    <submittedName>
        <fullName evidence="7">FAD/NAD(P)-binding domain-containing protein</fullName>
    </submittedName>
</protein>
<gene>
    <name evidence="7" type="ORF">BT96DRAFT_927764</name>
</gene>
<evidence type="ECO:0000256" key="4">
    <source>
        <dbReference type="ARBA" id="ARBA00023002"/>
    </source>
</evidence>
<keyword evidence="5" id="KW-0503">Monooxygenase</keyword>
<dbReference type="EMBL" id="ML769823">
    <property type="protein sequence ID" value="KAE9387107.1"/>
    <property type="molecule type" value="Genomic_DNA"/>
</dbReference>
<dbReference type="Pfam" id="PF01494">
    <property type="entry name" value="FAD_binding_3"/>
    <property type="match status" value="1"/>
</dbReference>
<dbReference type="GO" id="GO:0071949">
    <property type="term" value="F:FAD binding"/>
    <property type="evidence" value="ECO:0007669"/>
    <property type="project" value="InterPro"/>
</dbReference>
<dbReference type="PRINTS" id="PR00420">
    <property type="entry name" value="RNGMNOXGNASE"/>
</dbReference>
<organism evidence="7 8">
    <name type="scientific">Gymnopus androsaceus JB14</name>
    <dbReference type="NCBI Taxonomy" id="1447944"/>
    <lineage>
        <taxon>Eukaryota</taxon>
        <taxon>Fungi</taxon>
        <taxon>Dikarya</taxon>
        <taxon>Basidiomycota</taxon>
        <taxon>Agaricomycotina</taxon>
        <taxon>Agaricomycetes</taxon>
        <taxon>Agaricomycetidae</taxon>
        <taxon>Agaricales</taxon>
        <taxon>Marasmiineae</taxon>
        <taxon>Omphalotaceae</taxon>
        <taxon>Gymnopus</taxon>
    </lineage>
</organism>
<evidence type="ECO:0000256" key="1">
    <source>
        <dbReference type="ARBA" id="ARBA00007992"/>
    </source>
</evidence>